<dbReference type="HOGENOM" id="CLU_000604_36_0_0"/>
<dbReference type="FunFam" id="3.40.50.300:FF:000011">
    <property type="entry name" value="Putative ABC transporter ATP-binding component"/>
    <property type="match status" value="1"/>
</dbReference>
<dbReference type="PATRIC" id="fig|937777.3.peg.2715"/>
<dbReference type="PANTHER" id="PTHR19211">
    <property type="entry name" value="ATP-BINDING TRANSPORT PROTEIN-RELATED"/>
    <property type="match status" value="1"/>
</dbReference>
<organism evidence="6 7">
    <name type="scientific">Deinococcus peraridilitoris (strain DSM 19664 / LMG 22246 / CIP 109416 / KR-200)</name>
    <dbReference type="NCBI Taxonomy" id="937777"/>
    <lineage>
        <taxon>Bacteria</taxon>
        <taxon>Thermotogati</taxon>
        <taxon>Deinococcota</taxon>
        <taxon>Deinococci</taxon>
        <taxon>Deinococcales</taxon>
        <taxon>Deinococcaceae</taxon>
        <taxon>Deinococcus</taxon>
    </lineage>
</organism>
<feature type="domain" description="ABC transporter" evidence="5">
    <location>
        <begin position="345"/>
        <end position="536"/>
    </location>
</feature>
<dbReference type="Pfam" id="PF12848">
    <property type="entry name" value="ABC_tran_Xtn"/>
    <property type="match status" value="1"/>
</dbReference>
<dbReference type="InterPro" id="IPR027417">
    <property type="entry name" value="P-loop_NTPase"/>
</dbReference>
<evidence type="ECO:0000256" key="1">
    <source>
        <dbReference type="ARBA" id="ARBA00022737"/>
    </source>
</evidence>
<evidence type="ECO:0000259" key="5">
    <source>
        <dbReference type="PROSITE" id="PS50893"/>
    </source>
</evidence>
<keyword evidence="3" id="KW-0067">ATP-binding</keyword>
<dbReference type="NCBIfam" id="NF000355">
    <property type="entry name" value="ribo_prot_ABC_F"/>
    <property type="match status" value="1"/>
</dbReference>
<dbReference type="SMART" id="SM00382">
    <property type="entry name" value="AAA"/>
    <property type="match status" value="2"/>
</dbReference>
<dbReference type="PANTHER" id="PTHR19211:SF123">
    <property type="entry name" value="ABC TRANSPORTER"/>
    <property type="match status" value="1"/>
</dbReference>
<dbReference type="KEGG" id="dpd:Deipe_2703"/>
<keyword evidence="7" id="KW-1185">Reference proteome</keyword>
<evidence type="ECO:0000313" key="6">
    <source>
        <dbReference type="EMBL" id="AFZ68168.1"/>
    </source>
</evidence>
<feature type="compositionally biased region" description="Basic and acidic residues" evidence="4">
    <location>
        <begin position="250"/>
        <end position="268"/>
    </location>
</feature>
<accession>L0A2R2</accession>
<feature type="domain" description="ABC transporter" evidence="5">
    <location>
        <begin position="6"/>
        <end position="250"/>
    </location>
</feature>
<dbReference type="CDD" id="cd03221">
    <property type="entry name" value="ABCF_EF-3"/>
    <property type="match status" value="2"/>
</dbReference>
<feature type="region of interest" description="Disordered" evidence="4">
    <location>
        <begin position="250"/>
        <end position="288"/>
    </location>
</feature>
<evidence type="ECO:0000256" key="3">
    <source>
        <dbReference type="ARBA" id="ARBA00022840"/>
    </source>
</evidence>
<keyword evidence="2" id="KW-0547">Nucleotide-binding</keyword>
<dbReference type="SUPFAM" id="SSF52540">
    <property type="entry name" value="P-loop containing nucleoside triphosphate hydrolases"/>
    <property type="match status" value="2"/>
</dbReference>
<dbReference type="EMBL" id="CP003382">
    <property type="protein sequence ID" value="AFZ68168.1"/>
    <property type="molecule type" value="Genomic_DNA"/>
</dbReference>
<dbReference type="eggNOG" id="COG0488">
    <property type="taxonomic scope" value="Bacteria"/>
</dbReference>
<dbReference type="InterPro" id="IPR032781">
    <property type="entry name" value="ABC_tran_Xtn"/>
</dbReference>
<evidence type="ECO:0000313" key="7">
    <source>
        <dbReference type="Proteomes" id="UP000010467"/>
    </source>
</evidence>
<protein>
    <submittedName>
        <fullName evidence="6">ATPase component of ABC transporters with duplicated ATPase domain protein</fullName>
    </submittedName>
</protein>
<dbReference type="AlphaFoldDB" id="L0A2R2"/>
<dbReference type="PROSITE" id="PS50893">
    <property type="entry name" value="ABC_TRANSPORTER_2"/>
    <property type="match status" value="2"/>
</dbReference>
<proteinExistence type="predicted"/>
<evidence type="ECO:0000256" key="2">
    <source>
        <dbReference type="ARBA" id="ARBA00022741"/>
    </source>
</evidence>
<dbReference type="Pfam" id="PF00005">
    <property type="entry name" value="ABC_tran"/>
    <property type="match status" value="2"/>
</dbReference>
<dbReference type="InterPro" id="IPR003439">
    <property type="entry name" value="ABC_transporter-like_ATP-bd"/>
</dbReference>
<dbReference type="GO" id="GO:0005524">
    <property type="term" value="F:ATP binding"/>
    <property type="evidence" value="ECO:0007669"/>
    <property type="project" value="UniProtKB-KW"/>
</dbReference>
<dbReference type="STRING" id="937777.Deipe_2703"/>
<reference evidence="7" key="1">
    <citation type="submission" date="2012-03" db="EMBL/GenBank/DDBJ databases">
        <title>Complete sequence of chromosome of Deinococcus peraridilitoris DSM 19664.</title>
        <authorList>
            <person name="Lucas S."/>
            <person name="Copeland A."/>
            <person name="Lapidus A."/>
            <person name="Glavina del Rio T."/>
            <person name="Dalin E."/>
            <person name="Tice H."/>
            <person name="Bruce D."/>
            <person name="Goodwin L."/>
            <person name="Pitluck S."/>
            <person name="Peters L."/>
            <person name="Mikhailova N."/>
            <person name="Lu M."/>
            <person name="Kyrpides N."/>
            <person name="Mavromatis K."/>
            <person name="Ivanova N."/>
            <person name="Brettin T."/>
            <person name="Detter J.C."/>
            <person name="Han C."/>
            <person name="Larimer F."/>
            <person name="Land M."/>
            <person name="Hauser L."/>
            <person name="Markowitz V."/>
            <person name="Cheng J.-F."/>
            <person name="Hugenholtz P."/>
            <person name="Woyke T."/>
            <person name="Wu D."/>
            <person name="Pukall R."/>
            <person name="Steenblock K."/>
            <person name="Brambilla E."/>
            <person name="Klenk H.-P."/>
            <person name="Eisen J.A."/>
        </authorList>
    </citation>
    <scope>NUCLEOTIDE SEQUENCE [LARGE SCALE GENOMIC DNA]</scope>
    <source>
        <strain evidence="7">DSM 19664 / LMG 22246 / CIP 109416 / KR-200</strain>
    </source>
</reference>
<feature type="compositionally biased region" description="Polar residues" evidence="4">
    <location>
        <begin position="273"/>
        <end position="283"/>
    </location>
</feature>
<sequence>MVMHGVSVKRVAKQFGDHKVFEGVSLELSAGDKVALIGANGSGKSTLLRLMAGTERPDVGSVHTSGRVALLGQHAERVAGTVLEAVTPRELLTARAVLEKAQDRLTDPTSAHLEAFSLAEEHYRVLGGYDFEGRAAAVLAGLDLRAELSTAELSGGQGRRVMLAALLLSRAEVWLLDEPTNHLDTESLAWLEAWVRASPAATLVVSHDRAFLDATVTRVAELERGQLHEFRGNYSEAMAVKRTLREAQERQYEAQERKRTALTEEMQRRQSKARSANTYNPSRASDGDKLLAKGKAQNAQNVNASRAKALEKRLEQMCVLKKPYQERARVEVPLPGVPPGPSDVLRVERLGLTRGERVLFTDLSFTLRRGEKLALRGPNGSGKSSLIAALLGQLTPTTGSVVTGHGLSVYWAGQHGEELHGYRTQDEALRAAQPALRTQDLHHLLARLGLPPQPDFVLSGLSGGQHTRLSLARLAVTRASLLILDEPTNHLDLEAIGALEELLREYPGTVLFASHDRRLVEKVATGILTLPTGEVR</sequence>
<keyword evidence="1" id="KW-0677">Repeat</keyword>
<name>L0A2R2_DEIPD</name>
<gene>
    <name evidence="6" type="ordered locus">Deipe_2703</name>
</gene>
<dbReference type="GO" id="GO:0016887">
    <property type="term" value="F:ATP hydrolysis activity"/>
    <property type="evidence" value="ECO:0007669"/>
    <property type="project" value="InterPro"/>
</dbReference>
<dbReference type="Gene3D" id="3.40.50.300">
    <property type="entry name" value="P-loop containing nucleotide triphosphate hydrolases"/>
    <property type="match status" value="2"/>
</dbReference>
<dbReference type="Proteomes" id="UP000010467">
    <property type="component" value="Chromosome"/>
</dbReference>
<dbReference type="InterPro" id="IPR050611">
    <property type="entry name" value="ABCF"/>
</dbReference>
<evidence type="ECO:0000256" key="4">
    <source>
        <dbReference type="SAM" id="MobiDB-lite"/>
    </source>
</evidence>
<dbReference type="InterPro" id="IPR003593">
    <property type="entry name" value="AAA+_ATPase"/>
</dbReference>